<keyword evidence="3" id="KW-1185">Reference proteome</keyword>
<dbReference type="InterPro" id="IPR000602">
    <property type="entry name" value="Glyco_hydro_38_N"/>
</dbReference>
<reference evidence="2 3" key="1">
    <citation type="submission" date="2018-11" db="EMBL/GenBank/DDBJ databases">
        <authorList>
            <consortium name="Pathogen Informatics"/>
        </authorList>
    </citation>
    <scope>NUCLEOTIDE SEQUENCE [LARGE SCALE GENOMIC DNA]</scope>
</reference>
<proteinExistence type="predicted"/>
<feature type="domain" description="Glycoside hydrolase family 38 N-terminal" evidence="1">
    <location>
        <begin position="39"/>
        <end position="187"/>
    </location>
</feature>
<dbReference type="EMBL" id="UYYB01129998">
    <property type="protein sequence ID" value="VDM84417.1"/>
    <property type="molecule type" value="Genomic_DNA"/>
</dbReference>
<dbReference type="PANTHER" id="PTHR11607:SF3">
    <property type="entry name" value="LYSOSOMAL ALPHA-MANNOSIDASE"/>
    <property type="match status" value="1"/>
</dbReference>
<dbReference type="GO" id="GO:0004559">
    <property type="term" value="F:alpha-mannosidase activity"/>
    <property type="evidence" value="ECO:0007669"/>
    <property type="project" value="InterPro"/>
</dbReference>
<protein>
    <recommendedName>
        <fullName evidence="1">Glycoside hydrolase family 38 N-terminal domain-containing protein</fullName>
    </recommendedName>
</protein>
<dbReference type="InterPro" id="IPR011330">
    <property type="entry name" value="Glyco_hydro/deAcase_b/a-brl"/>
</dbReference>
<sequence>MLDLYEVVTFDNPDGGVWKQGWDVTYDQDKVAREKKLEVVVVPHSHCDPGWIKTFEQYYLSQTKKILDEMYHSLTQEEFSDMRFIYAEMSFFELWWKDQTEEIREKVRQLLRSGKFEIVTGGWVMTDEANAHYFSIITELFEGHEFIKNHIGDFRPTSHWSIDPFGLSPSLPYLMTAANITNAAIQR</sequence>
<evidence type="ECO:0000259" key="1">
    <source>
        <dbReference type="Pfam" id="PF01074"/>
    </source>
</evidence>
<evidence type="ECO:0000313" key="2">
    <source>
        <dbReference type="EMBL" id="VDM84417.1"/>
    </source>
</evidence>
<dbReference type="GO" id="GO:0006013">
    <property type="term" value="P:mannose metabolic process"/>
    <property type="evidence" value="ECO:0007669"/>
    <property type="project" value="InterPro"/>
</dbReference>
<dbReference type="Pfam" id="PF01074">
    <property type="entry name" value="Glyco_hydro_38N"/>
    <property type="match status" value="1"/>
</dbReference>
<name>A0A3P7K7R5_STRVU</name>
<evidence type="ECO:0000313" key="3">
    <source>
        <dbReference type="Proteomes" id="UP000270094"/>
    </source>
</evidence>
<dbReference type="GO" id="GO:0006491">
    <property type="term" value="P:N-glycan processing"/>
    <property type="evidence" value="ECO:0007669"/>
    <property type="project" value="TreeGrafter"/>
</dbReference>
<accession>A0A3P7K7R5</accession>
<organism evidence="2 3">
    <name type="scientific">Strongylus vulgaris</name>
    <name type="common">Blood worm</name>
    <dbReference type="NCBI Taxonomy" id="40348"/>
    <lineage>
        <taxon>Eukaryota</taxon>
        <taxon>Metazoa</taxon>
        <taxon>Ecdysozoa</taxon>
        <taxon>Nematoda</taxon>
        <taxon>Chromadorea</taxon>
        <taxon>Rhabditida</taxon>
        <taxon>Rhabditina</taxon>
        <taxon>Rhabditomorpha</taxon>
        <taxon>Strongyloidea</taxon>
        <taxon>Strongylidae</taxon>
        <taxon>Strongylus</taxon>
    </lineage>
</organism>
<dbReference type="InterPro" id="IPR050843">
    <property type="entry name" value="Glycosyl_Hydrlase_38"/>
</dbReference>
<dbReference type="Proteomes" id="UP000270094">
    <property type="component" value="Unassembled WGS sequence"/>
</dbReference>
<dbReference type="PANTHER" id="PTHR11607">
    <property type="entry name" value="ALPHA-MANNOSIDASE"/>
    <property type="match status" value="1"/>
</dbReference>
<dbReference type="Gene3D" id="3.20.110.10">
    <property type="entry name" value="Glycoside hydrolase 38, N terminal domain"/>
    <property type="match status" value="1"/>
</dbReference>
<gene>
    <name evidence="2" type="ORF">SVUK_LOCUS19415</name>
</gene>
<dbReference type="OrthoDB" id="10261055at2759"/>
<dbReference type="AlphaFoldDB" id="A0A3P7K7R5"/>
<dbReference type="GO" id="GO:0000139">
    <property type="term" value="C:Golgi membrane"/>
    <property type="evidence" value="ECO:0007669"/>
    <property type="project" value="TreeGrafter"/>
</dbReference>
<dbReference type="SUPFAM" id="SSF88713">
    <property type="entry name" value="Glycoside hydrolase/deacetylase"/>
    <property type="match status" value="1"/>
</dbReference>
<dbReference type="InterPro" id="IPR027291">
    <property type="entry name" value="Glyco_hydro_38_N_sf"/>
</dbReference>